<dbReference type="InterPro" id="IPR001387">
    <property type="entry name" value="Cro/C1-type_HTH"/>
</dbReference>
<evidence type="ECO:0000256" key="1">
    <source>
        <dbReference type="ARBA" id="ARBA00023125"/>
    </source>
</evidence>
<dbReference type="PROSITE" id="PS50943">
    <property type="entry name" value="HTH_CROC1"/>
    <property type="match status" value="1"/>
</dbReference>
<feature type="transmembrane region" description="Helical" evidence="2">
    <location>
        <begin position="114"/>
        <end position="132"/>
    </location>
</feature>
<keyword evidence="5" id="KW-1185">Reference proteome</keyword>
<keyword evidence="2" id="KW-0472">Membrane</keyword>
<dbReference type="CDD" id="cd00093">
    <property type="entry name" value="HTH_XRE"/>
    <property type="match status" value="1"/>
</dbReference>
<evidence type="ECO:0000259" key="3">
    <source>
        <dbReference type="PROSITE" id="PS50943"/>
    </source>
</evidence>
<dbReference type="SUPFAM" id="SSF47413">
    <property type="entry name" value="lambda repressor-like DNA-binding domains"/>
    <property type="match status" value="1"/>
</dbReference>
<dbReference type="Pfam" id="PF01381">
    <property type="entry name" value="HTH_3"/>
    <property type="match status" value="1"/>
</dbReference>
<proteinExistence type="predicted"/>
<dbReference type="Gene3D" id="1.10.260.40">
    <property type="entry name" value="lambda repressor-like DNA-binding domains"/>
    <property type="match status" value="1"/>
</dbReference>
<feature type="transmembrane region" description="Helical" evidence="2">
    <location>
        <begin position="175"/>
        <end position="195"/>
    </location>
</feature>
<evidence type="ECO:0000256" key="2">
    <source>
        <dbReference type="SAM" id="Phobius"/>
    </source>
</evidence>
<dbReference type="Proteomes" id="UP000604765">
    <property type="component" value="Unassembled WGS sequence"/>
</dbReference>
<keyword evidence="1" id="KW-0238">DNA-binding</keyword>
<evidence type="ECO:0000313" key="4">
    <source>
        <dbReference type="EMBL" id="GHP13254.1"/>
    </source>
</evidence>
<feature type="transmembrane region" description="Helical" evidence="2">
    <location>
        <begin position="144"/>
        <end position="163"/>
    </location>
</feature>
<gene>
    <name evidence="4" type="ORF">YK48G_06790</name>
</gene>
<name>A0ABQ3W0P6_9LACO</name>
<keyword evidence="2" id="KW-0812">Transmembrane</keyword>
<dbReference type="InterPro" id="IPR010982">
    <property type="entry name" value="Lambda_DNA-bd_dom_sf"/>
</dbReference>
<sequence>MDFGSKIQSARQAKGLTQKEIADRLHVSRKTISSWETGRSYPDIGTLVKLSDIYQISLDKLLREDSTMIKHYDKQDAATRHDILLGKASYYLNVLLLLVTFLAQTKLLHPELKYTSILLMINLIVLISYFDFHSFFSIKWRKVTFITIGTILLAALVILAVFQMPTISAYTMGHAAGSLFAILALTISFLMAVFGKPYMIN</sequence>
<dbReference type="RefSeq" id="WP_203629298.1">
    <property type="nucleotide sequence ID" value="NZ_BNJR01000007.1"/>
</dbReference>
<protein>
    <submittedName>
        <fullName evidence="4">Transcriptional regulator</fullName>
    </submittedName>
</protein>
<dbReference type="PANTHER" id="PTHR46558">
    <property type="entry name" value="TRACRIPTIONAL REGULATORY PROTEIN-RELATED-RELATED"/>
    <property type="match status" value="1"/>
</dbReference>
<evidence type="ECO:0000313" key="5">
    <source>
        <dbReference type="Proteomes" id="UP000604765"/>
    </source>
</evidence>
<comment type="caution">
    <text evidence="4">The sequence shown here is derived from an EMBL/GenBank/DDBJ whole genome shotgun (WGS) entry which is preliminary data.</text>
</comment>
<dbReference type="EMBL" id="BNJR01000007">
    <property type="protein sequence ID" value="GHP13254.1"/>
    <property type="molecule type" value="Genomic_DNA"/>
</dbReference>
<feature type="domain" description="HTH cro/C1-type" evidence="3">
    <location>
        <begin position="7"/>
        <end position="61"/>
    </location>
</feature>
<feature type="transmembrane region" description="Helical" evidence="2">
    <location>
        <begin position="90"/>
        <end position="108"/>
    </location>
</feature>
<keyword evidence="2" id="KW-1133">Transmembrane helix</keyword>
<dbReference type="SMART" id="SM00530">
    <property type="entry name" value="HTH_XRE"/>
    <property type="match status" value="1"/>
</dbReference>
<organism evidence="4 5">
    <name type="scientific">Lentilactobacillus fungorum</name>
    <dbReference type="NCBI Taxonomy" id="2201250"/>
    <lineage>
        <taxon>Bacteria</taxon>
        <taxon>Bacillati</taxon>
        <taxon>Bacillota</taxon>
        <taxon>Bacilli</taxon>
        <taxon>Lactobacillales</taxon>
        <taxon>Lactobacillaceae</taxon>
        <taxon>Lentilactobacillus</taxon>
    </lineage>
</organism>
<accession>A0ABQ3W0P6</accession>
<reference evidence="4 5" key="1">
    <citation type="journal article" date="2021" name="Int. J. Syst. Evol. Microbiol.">
        <title>Lentilactobacillus fungorum sp. nov., isolated from spent mushroom substrates.</title>
        <authorList>
            <person name="Tohno M."/>
            <person name="Tanizawa Y."/>
            <person name="Kojima Y."/>
            <person name="Sakamoto M."/>
            <person name="Ohkuma M."/>
            <person name="Kobayashi H."/>
        </authorList>
    </citation>
    <scope>NUCLEOTIDE SEQUENCE [LARGE SCALE GENOMIC DNA]</scope>
    <source>
        <strain evidence="4 5">YK48G</strain>
    </source>
</reference>
<dbReference type="PANTHER" id="PTHR46558:SF4">
    <property type="entry name" value="DNA-BIDING PHAGE PROTEIN"/>
    <property type="match status" value="1"/>
</dbReference>